<dbReference type="EMBL" id="SHKY01000001">
    <property type="protein sequence ID" value="RZU51674.1"/>
    <property type="molecule type" value="Genomic_DNA"/>
</dbReference>
<protein>
    <submittedName>
        <fullName evidence="2">Helix-turn-helix protein</fullName>
    </submittedName>
</protein>
<feature type="domain" description="HTH cro/C1-type" evidence="1">
    <location>
        <begin position="18"/>
        <end position="73"/>
    </location>
</feature>
<comment type="caution">
    <text evidence="2">The sequence shown here is derived from an EMBL/GenBank/DDBJ whole genome shotgun (WGS) entry which is preliminary data.</text>
</comment>
<dbReference type="Pfam" id="PF13560">
    <property type="entry name" value="HTH_31"/>
    <property type="match status" value="1"/>
</dbReference>
<gene>
    <name evidence="2" type="ORF">EV385_3507</name>
</gene>
<dbReference type="InterPro" id="IPR001387">
    <property type="entry name" value="Cro/C1-type_HTH"/>
</dbReference>
<dbReference type="RefSeq" id="WP_130510411.1">
    <property type="nucleotide sequence ID" value="NZ_SHKY01000001.1"/>
</dbReference>
<evidence type="ECO:0000313" key="2">
    <source>
        <dbReference type="EMBL" id="RZU51674.1"/>
    </source>
</evidence>
<name>A0A4Q7ZM29_9ACTN</name>
<reference evidence="2 3" key="1">
    <citation type="submission" date="2019-02" db="EMBL/GenBank/DDBJ databases">
        <title>Sequencing the genomes of 1000 actinobacteria strains.</title>
        <authorList>
            <person name="Klenk H.-P."/>
        </authorList>
    </citation>
    <scope>NUCLEOTIDE SEQUENCE [LARGE SCALE GENOMIC DNA]</scope>
    <source>
        <strain evidence="2 3">DSM 45162</strain>
    </source>
</reference>
<dbReference type="GO" id="GO:0003677">
    <property type="term" value="F:DNA binding"/>
    <property type="evidence" value="ECO:0007669"/>
    <property type="project" value="InterPro"/>
</dbReference>
<organism evidence="2 3">
    <name type="scientific">Krasilnikovia cinnamomea</name>
    <dbReference type="NCBI Taxonomy" id="349313"/>
    <lineage>
        <taxon>Bacteria</taxon>
        <taxon>Bacillati</taxon>
        <taxon>Actinomycetota</taxon>
        <taxon>Actinomycetes</taxon>
        <taxon>Micromonosporales</taxon>
        <taxon>Micromonosporaceae</taxon>
        <taxon>Krasilnikovia</taxon>
    </lineage>
</organism>
<dbReference type="Gene3D" id="1.10.260.40">
    <property type="entry name" value="lambda repressor-like DNA-binding domains"/>
    <property type="match status" value="1"/>
</dbReference>
<dbReference type="InterPro" id="IPR043917">
    <property type="entry name" value="DUF5753"/>
</dbReference>
<keyword evidence="3" id="KW-1185">Reference proteome</keyword>
<dbReference type="Proteomes" id="UP000292564">
    <property type="component" value="Unassembled WGS sequence"/>
</dbReference>
<dbReference type="AlphaFoldDB" id="A0A4Q7ZM29"/>
<dbReference type="CDD" id="cd00093">
    <property type="entry name" value="HTH_XRE"/>
    <property type="match status" value="1"/>
</dbReference>
<dbReference type="SUPFAM" id="SSF47413">
    <property type="entry name" value="lambda repressor-like DNA-binding domains"/>
    <property type="match status" value="1"/>
</dbReference>
<dbReference type="InterPro" id="IPR010982">
    <property type="entry name" value="Lambda_DNA-bd_dom_sf"/>
</dbReference>
<evidence type="ECO:0000313" key="3">
    <source>
        <dbReference type="Proteomes" id="UP000292564"/>
    </source>
</evidence>
<dbReference type="PROSITE" id="PS50943">
    <property type="entry name" value="HTH_CROC1"/>
    <property type="match status" value="1"/>
</dbReference>
<accession>A0A4Q7ZM29</accession>
<dbReference type="OrthoDB" id="3288254at2"/>
<dbReference type="SMART" id="SM00530">
    <property type="entry name" value="HTH_XRE"/>
    <property type="match status" value="1"/>
</dbReference>
<evidence type="ECO:0000259" key="1">
    <source>
        <dbReference type="PROSITE" id="PS50943"/>
    </source>
</evidence>
<dbReference type="Pfam" id="PF19054">
    <property type="entry name" value="DUF5753"/>
    <property type="match status" value="1"/>
</dbReference>
<proteinExistence type="predicted"/>
<sequence>MAEGDSPTVARRRVRLALREAREAAELTQQQVADEMEWSLSKVIRIEGGEVSIAPNDLRPLLTYLGIKDRARINDLLQAAKIARTRQRRFWWQAPEFREHLTDPLRRLIEFEAEMAAIRYYCFYHLPGPMQTPAYAEALMHKWDDELTEEQIRYRIEARKRRRETLNARLDHMRIYILIDESVLWRPIGGNAVMAEQLEQLVDLAASGHVELRMIPFAVDTPMTNNASFELLFLGEDLPENAVLYRENGLTDELVEDLATTSRHRNRYDKVWSAATDEATTVAFIRDRIKALRAAEHSRRGDPNTQ</sequence>